<sequence>MLPLDLPSDPVKESLLLGARSGTPQSLAIERRLCARRLGAANDFLCRSERHAGLSLCDKASVTVTFTGVLRGLRASVLSSKGDKAHRDPKNPKHQWRSALASSMRSLRLGLSVSPPQQVPRRTADSKLPSPPQPPVLCPL</sequence>
<proteinExistence type="predicted"/>
<evidence type="ECO:0000256" key="1">
    <source>
        <dbReference type="SAM" id="MobiDB-lite"/>
    </source>
</evidence>
<feature type="compositionally biased region" description="Low complexity" evidence="1">
    <location>
        <begin position="97"/>
        <end position="114"/>
    </location>
</feature>
<comment type="caution">
    <text evidence="2">The sequence shown here is derived from an EMBL/GenBank/DDBJ whole genome shotgun (WGS) entry which is preliminary data.</text>
</comment>
<gene>
    <name evidence="2" type="ORF">NDU88_004879</name>
</gene>
<dbReference type="Proteomes" id="UP001066276">
    <property type="component" value="Chromosome 7"/>
</dbReference>
<protein>
    <submittedName>
        <fullName evidence="2">Uncharacterized protein</fullName>
    </submittedName>
</protein>
<accession>A0AAV7PG77</accession>
<name>A0AAV7PG77_PLEWA</name>
<evidence type="ECO:0000313" key="3">
    <source>
        <dbReference type="Proteomes" id="UP001066276"/>
    </source>
</evidence>
<feature type="compositionally biased region" description="Basic and acidic residues" evidence="1">
    <location>
        <begin position="81"/>
        <end position="91"/>
    </location>
</feature>
<feature type="compositionally biased region" description="Pro residues" evidence="1">
    <location>
        <begin position="129"/>
        <end position="140"/>
    </location>
</feature>
<dbReference type="AlphaFoldDB" id="A0AAV7PG77"/>
<feature type="region of interest" description="Disordered" evidence="1">
    <location>
        <begin position="77"/>
        <end position="140"/>
    </location>
</feature>
<keyword evidence="3" id="KW-1185">Reference proteome</keyword>
<dbReference type="EMBL" id="JANPWB010000011">
    <property type="protein sequence ID" value="KAJ1126472.1"/>
    <property type="molecule type" value="Genomic_DNA"/>
</dbReference>
<evidence type="ECO:0000313" key="2">
    <source>
        <dbReference type="EMBL" id="KAJ1126472.1"/>
    </source>
</evidence>
<organism evidence="2 3">
    <name type="scientific">Pleurodeles waltl</name>
    <name type="common">Iberian ribbed newt</name>
    <dbReference type="NCBI Taxonomy" id="8319"/>
    <lineage>
        <taxon>Eukaryota</taxon>
        <taxon>Metazoa</taxon>
        <taxon>Chordata</taxon>
        <taxon>Craniata</taxon>
        <taxon>Vertebrata</taxon>
        <taxon>Euteleostomi</taxon>
        <taxon>Amphibia</taxon>
        <taxon>Batrachia</taxon>
        <taxon>Caudata</taxon>
        <taxon>Salamandroidea</taxon>
        <taxon>Salamandridae</taxon>
        <taxon>Pleurodelinae</taxon>
        <taxon>Pleurodeles</taxon>
    </lineage>
</organism>
<reference evidence="2" key="1">
    <citation type="journal article" date="2022" name="bioRxiv">
        <title>Sequencing and chromosome-scale assembly of the giantPleurodeles waltlgenome.</title>
        <authorList>
            <person name="Brown T."/>
            <person name="Elewa A."/>
            <person name="Iarovenko S."/>
            <person name="Subramanian E."/>
            <person name="Araus A.J."/>
            <person name="Petzold A."/>
            <person name="Susuki M."/>
            <person name="Suzuki K.-i.T."/>
            <person name="Hayashi T."/>
            <person name="Toyoda A."/>
            <person name="Oliveira C."/>
            <person name="Osipova E."/>
            <person name="Leigh N.D."/>
            <person name="Simon A."/>
            <person name="Yun M.H."/>
        </authorList>
    </citation>
    <scope>NUCLEOTIDE SEQUENCE</scope>
    <source>
        <strain evidence="2">20211129_DDA</strain>
        <tissue evidence="2">Liver</tissue>
    </source>
</reference>